<evidence type="ECO:0000313" key="1">
    <source>
        <dbReference type="Proteomes" id="UP000095287"/>
    </source>
</evidence>
<dbReference type="WBParaSite" id="L893_g16170.t1">
    <property type="protein sequence ID" value="L893_g16170.t1"/>
    <property type="gene ID" value="L893_g16170"/>
</dbReference>
<sequence>MTSEGLQYWLRKICISGPVIRLTCASSTLISTVETPRPRRPVLRRALSQWGSLLFGEINGHLDRNRDCG</sequence>
<keyword evidence="1" id="KW-1185">Reference proteome</keyword>
<evidence type="ECO:0000313" key="2">
    <source>
        <dbReference type="WBParaSite" id="L893_g16170.t1"/>
    </source>
</evidence>
<accession>A0A1I7YGV1</accession>
<proteinExistence type="predicted"/>
<reference evidence="2" key="1">
    <citation type="submission" date="2016-11" db="UniProtKB">
        <authorList>
            <consortium name="WormBaseParasite"/>
        </authorList>
    </citation>
    <scope>IDENTIFICATION</scope>
</reference>
<name>A0A1I7YGV1_9BILA</name>
<dbReference type="Proteomes" id="UP000095287">
    <property type="component" value="Unplaced"/>
</dbReference>
<dbReference type="AlphaFoldDB" id="A0A1I7YGV1"/>
<organism evidence="1 2">
    <name type="scientific">Steinernema glaseri</name>
    <dbReference type="NCBI Taxonomy" id="37863"/>
    <lineage>
        <taxon>Eukaryota</taxon>
        <taxon>Metazoa</taxon>
        <taxon>Ecdysozoa</taxon>
        <taxon>Nematoda</taxon>
        <taxon>Chromadorea</taxon>
        <taxon>Rhabditida</taxon>
        <taxon>Tylenchina</taxon>
        <taxon>Panagrolaimomorpha</taxon>
        <taxon>Strongyloidoidea</taxon>
        <taxon>Steinernematidae</taxon>
        <taxon>Steinernema</taxon>
    </lineage>
</organism>
<protein>
    <submittedName>
        <fullName evidence="2">Uncharacterized protein</fullName>
    </submittedName>
</protein>